<keyword evidence="8" id="KW-0479">Metal-binding</keyword>
<dbReference type="PRINTS" id="PR00756">
    <property type="entry name" value="ALADIPTASE"/>
</dbReference>
<dbReference type="InterPro" id="IPR024601">
    <property type="entry name" value="Peptidase_M1_pepN_C"/>
</dbReference>
<evidence type="ECO:0000256" key="2">
    <source>
        <dbReference type="ARBA" id="ARBA00001947"/>
    </source>
</evidence>
<dbReference type="CDD" id="cd09600">
    <property type="entry name" value="M1_APN"/>
    <property type="match status" value="1"/>
</dbReference>
<keyword evidence="6 18" id="KW-0031">Aminopeptidase</keyword>
<feature type="domain" description="Peptidase M1 alanyl aminopeptidase Ig-like fold" evidence="15">
    <location>
        <begin position="457"/>
        <end position="560"/>
    </location>
</feature>
<evidence type="ECO:0000256" key="13">
    <source>
        <dbReference type="NCBIfam" id="TIGR02414"/>
    </source>
</evidence>
<dbReference type="InterPro" id="IPR045357">
    <property type="entry name" value="Aminopeptidase_N-like_N"/>
</dbReference>
<evidence type="ECO:0000256" key="6">
    <source>
        <dbReference type="ARBA" id="ARBA00022438"/>
    </source>
</evidence>
<dbReference type="GO" id="GO:0008237">
    <property type="term" value="F:metallopeptidase activity"/>
    <property type="evidence" value="ECO:0007669"/>
    <property type="project" value="UniProtKB-UniRule"/>
</dbReference>
<dbReference type="InterPro" id="IPR014782">
    <property type="entry name" value="Peptidase_M1_dom"/>
</dbReference>
<evidence type="ECO:0000256" key="10">
    <source>
        <dbReference type="ARBA" id="ARBA00022833"/>
    </source>
</evidence>
<evidence type="ECO:0000256" key="8">
    <source>
        <dbReference type="ARBA" id="ARBA00022723"/>
    </source>
</evidence>
<dbReference type="Gene3D" id="1.25.50.10">
    <property type="entry name" value="Peptidase M1, alanyl aminopeptidase, C-terminal domain"/>
    <property type="match status" value="1"/>
</dbReference>
<dbReference type="FunFam" id="1.10.390.10:FF:000002">
    <property type="entry name" value="Aminopeptidase N"/>
    <property type="match status" value="1"/>
</dbReference>
<evidence type="ECO:0000256" key="1">
    <source>
        <dbReference type="ARBA" id="ARBA00000098"/>
    </source>
</evidence>
<evidence type="ECO:0000256" key="12">
    <source>
        <dbReference type="ARBA" id="ARBA00059739"/>
    </source>
</evidence>
<dbReference type="PANTHER" id="PTHR46322">
    <property type="entry name" value="PUROMYCIN-SENSITIVE AMINOPEPTIDASE"/>
    <property type="match status" value="1"/>
</dbReference>
<dbReference type="GO" id="GO:0016285">
    <property type="term" value="F:alanyl aminopeptidase activity"/>
    <property type="evidence" value="ECO:0007669"/>
    <property type="project" value="UniProtKB-EC"/>
</dbReference>
<dbReference type="AlphaFoldDB" id="A0A328ZH85"/>
<evidence type="ECO:0000259" key="14">
    <source>
        <dbReference type="Pfam" id="PF01433"/>
    </source>
</evidence>
<dbReference type="Gene3D" id="1.10.390.10">
    <property type="entry name" value="Neutral Protease Domain 2"/>
    <property type="match status" value="1"/>
</dbReference>
<dbReference type="GO" id="GO:0006508">
    <property type="term" value="P:proteolysis"/>
    <property type="evidence" value="ECO:0007669"/>
    <property type="project" value="UniProtKB-UniRule"/>
</dbReference>
<proteinExistence type="inferred from homology"/>
<dbReference type="InterPro" id="IPR012779">
    <property type="entry name" value="Peptidase_M1_pepN"/>
</dbReference>
<feature type="domain" description="Peptidase M1 alanyl aminopeptidase C-terminal" evidence="16">
    <location>
        <begin position="565"/>
        <end position="901"/>
    </location>
</feature>
<dbReference type="InterPro" id="IPR042097">
    <property type="entry name" value="Aminopeptidase_N-like_N_sf"/>
</dbReference>
<dbReference type="InterPro" id="IPR035414">
    <property type="entry name" value="Peptidase_M1_pepN_Ig-like"/>
</dbReference>
<dbReference type="Proteomes" id="UP000248856">
    <property type="component" value="Unassembled WGS sequence"/>
</dbReference>
<evidence type="ECO:0000259" key="17">
    <source>
        <dbReference type="Pfam" id="PF17900"/>
    </source>
</evidence>
<dbReference type="EMBL" id="QLTA01000004">
    <property type="protein sequence ID" value="RAR85598.1"/>
    <property type="molecule type" value="Genomic_DNA"/>
</dbReference>
<comment type="cofactor">
    <cofactor evidence="2">
        <name>Zn(2+)</name>
        <dbReference type="ChEBI" id="CHEBI:29105"/>
    </cofactor>
</comment>
<accession>A0A328ZH85</accession>
<dbReference type="Pfam" id="PF17432">
    <property type="entry name" value="DUF3458_C"/>
    <property type="match status" value="1"/>
</dbReference>
<evidence type="ECO:0000259" key="16">
    <source>
        <dbReference type="Pfam" id="PF17432"/>
    </source>
</evidence>
<dbReference type="Pfam" id="PF11940">
    <property type="entry name" value="DUF3458"/>
    <property type="match status" value="1"/>
</dbReference>
<keyword evidence="19" id="KW-1185">Reference proteome</keyword>
<dbReference type="Gene3D" id="2.60.40.1840">
    <property type="match status" value="1"/>
</dbReference>
<dbReference type="SUPFAM" id="SSF63737">
    <property type="entry name" value="Leukotriene A4 hydrolase N-terminal domain"/>
    <property type="match status" value="1"/>
</dbReference>
<dbReference type="SUPFAM" id="SSF55486">
    <property type="entry name" value="Metalloproteases ('zincins'), catalytic domain"/>
    <property type="match status" value="1"/>
</dbReference>
<evidence type="ECO:0000259" key="15">
    <source>
        <dbReference type="Pfam" id="PF11940"/>
    </source>
</evidence>
<keyword evidence="9" id="KW-0378">Hydrolase</keyword>
<dbReference type="EC" id="3.4.11.2" evidence="4 13"/>
<keyword evidence="11" id="KW-0482">Metalloprotease</keyword>
<dbReference type="FunFam" id="2.60.40.1730:FF:000005">
    <property type="entry name" value="Aminopeptidase N"/>
    <property type="match status" value="1"/>
</dbReference>
<evidence type="ECO:0000256" key="7">
    <source>
        <dbReference type="ARBA" id="ARBA00022670"/>
    </source>
</evidence>
<dbReference type="RefSeq" id="WP_111875919.1">
    <property type="nucleotide sequence ID" value="NZ_CBCSGC010000007.1"/>
</dbReference>
<dbReference type="GO" id="GO:0008270">
    <property type="term" value="F:zinc ion binding"/>
    <property type="evidence" value="ECO:0007669"/>
    <property type="project" value="InterPro"/>
</dbReference>
<reference evidence="18 19" key="1">
    <citation type="submission" date="2018-06" db="EMBL/GenBank/DDBJ databases">
        <title>Genomic Encyclopedia of Archaeal and Bacterial Type Strains, Phase II (KMG-II): from individual species to whole genera.</title>
        <authorList>
            <person name="Goeker M."/>
        </authorList>
    </citation>
    <scope>NUCLEOTIDE SEQUENCE [LARGE SCALE GENOMIC DNA]</scope>
    <source>
        <strain evidence="18 19">CFPB 3232</strain>
    </source>
</reference>
<evidence type="ECO:0000256" key="11">
    <source>
        <dbReference type="ARBA" id="ARBA00023049"/>
    </source>
</evidence>
<evidence type="ECO:0000256" key="5">
    <source>
        <dbReference type="ARBA" id="ARBA00015611"/>
    </source>
</evidence>
<comment type="catalytic activity">
    <reaction evidence="1">
        <text>Release of an N-terminal amino acid, Xaa-|-Yaa- from a peptide, amide or arylamide. Xaa is preferably Ala, but may be most amino acids including Pro (slow action). When a terminal hydrophobic residue is followed by a prolyl residue, the two may be released as an intact Xaa-Pro dipeptide.</text>
        <dbReference type="EC" id="3.4.11.2"/>
    </reaction>
</comment>
<keyword evidence="7" id="KW-0645">Protease</keyword>
<sequence length="902" mass="99687">MREGQPAAIHRADYTAPAFWIDTVDLTFDLDPAKTRVLSRLRVRRNADVPAAPLRLDGQELNLARVLVNGAGTSFKLEGSQLVLENLPEGHEPFDLEIFTTCAPVKNTQLSGLYVSQGTFFTQCEAEGFRRITYFLDRPDVMASYTVTLRADKAEYPVLLSNGNLVDQGDLGDGRHFAKWADPHRKPCYLFALVAGKLVAREQRIRARSGNDHLLQIFVRPGDLEKTEHAMDSLMASIAWDEARFGLPLDLERFMIVATSDFNMGAMENKGLNIFNTKYVLASQATATDADFANIESVVGHEYFHNWTGNRVTCRDWFQLSLKEGLTVFRDQEFSQDLSGSPSARAVKRIEDVRVLRTAQFPEDAGPMAHPVRPDSYVEINNFYTVTIYEKGAEVVRMMHTLVGRDGFARGMKLYFERHDGQAVTCDDFAQAIADANPDSDLARRLPQFKRWYAQAGTPRVRAAGTYDAAARTYTLTLEQSLAPTPGQPVKEPMVIPVALGLLGADGGALPLQLEGEAQAGGTDRTVVLTEPRHAYTFVNVPSAPVPSLLRGFSAPVLLDIDSTDEELLVLLAHDTDPFNRWEAGQRLALRIAINNIANNAENTATSAPSEQNILPDSFVAAMRDVLRHPTLDAAFKELVLALPSEGYIAEQLDVVDPQRIHAVREAMRGQLATALQPDWEWTWEQHHDTGGYRPDAVSAGRRALAGMALAMLCLAARSSGDTVWPGKAYQRFKDAGNMTDRFNALSALVASGQPLGAQALARFHALFKHEALVLDKWFALQAGTPDRGGDVLPAVKQLMKHPDFSIRNPNRARSLIFSYCSANPGAFHRRDAAGYVFWADRVIELDAINPQVAARLARALDRWSKLAEPYRTAAREAIARVAAKPDLSNDVREVVSRALAD</sequence>
<protein>
    <recommendedName>
        <fullName evidence="5 13">Aminopeptidase N</fullName>
        <ecNumber evidence="4 13">3.4.11.2</ecNumber>
    </recommendedName>
</protein>
<dbReference type="OrthoDB" id="100605at2"/>
<name>A0A328ZH85_9BURK</name>
<evidence type="ECO:0000256" key="9">
    <source>
        <dbReference type="ARBA" id="ARBA00022801"/>
    </source>
</evidence>
<feature type="domain" description="Aminopeptidase N-like N-terminal" evidence="17">
    <location>
        <begin position="26"/>
        <end position="190"/>
    </location>
</feature>
<comment type="caution">
    <text evidence="18">The sequence shown here is derived from an EMBL/GenBank/DDBJ whole genome shotgun (WGS) entry which is preliminary data.</text>
</comment>
<dbReference type="PANTHER" id="PTHR46322:SF1">
    <property type="entry name" value="PUROMYCIN-SENSITIVE AMINOPEPTIDASE"/>
    <property type="match status" value="1"/>
</dbReference>
<dbReference type="FunFam" id="3.30.2010.30:FF:000002">
    <property type="entry name" value="Putative aminopeptidase N"/>
    <property type="match status" value="1"/>
</dbReference>
<keyword evidence="10" id="KW-0862">Zinc</keyword>
<feature type="domain" description="Peptidase M1 membrane alanine aminopeptidase" evidence="14">
    <location>
        <begin position="230"/>
        <end position="437"/>
    </location>
</feature>
<dbReference type="Pfam" id="PF17900">
    <property type="entry name" value="Peptidase_M1_N"/>
    <property type="match status" value="1"/>
</dbReference>
<evidence type="ECO:0000313" key="18">
    <source>
        <dbReference type="EMBL" id="RAR85598.1"/>
    </source>
</evidence>
<dbReference type="InterPro" id="IPR038438">
    <property type="entry name" value="PepN_Ig-like_sf"/>
</dbReference>
<dbReference type="Gene3D" id="3.30.2010.30">
    <property type="match status" value="1"/>
</dbReference>
<evidence type="ECO:0000256" key="3">
    <source>
        <dbReference type="ARBA" id="ARBA00010136"/>
    </source>
</evidence>
<dbReference type="InterPro" id="IPR001930">
    <property type="entry name" value="Peptidase_M1"/>
</dbReference>
<dbReference type="InterPro" id="IPR027268">
    <property type="entry name" value="Peptidase_M4/M1_CTD_sf"/>
</dbReference>
<dbReference type="NCBIfam" id="TIGR02414">
    <property type="entry name" value="pepN_proteo"/>
    <property type="match status" value="1"/>
</dbReference>
<organism evidence="18 19">
    <name type="scientific">Paracidovorax anthurii</name>
    <dbReference type="NCBI Taxonomy" id="78229"/>
    <lineage>
        <taxon>Bacteria</taxon>
        <taxon>Pseudomonadati</taxon>
        <taxon>Pseudomonadota</taxon>
        <taxon>Betaproteobacteria</taxon>
        <taxon>Burkholderiales</taxon>
        <taxon>Comamonadaceae</taxon>
        <taxon>Paracidovorax</taxon>
    </lineage>
</organism>
<dbReference type="Gene3D" id="2.60.40.1730">
    <property type="entry name" value="tricorn interacting facor f3 domain"/>
    <property type="match status" value="1"/>
</dbReference>
<evidence type="ECO:0000313" key="19">
    <source>
        <dbReference type="Proteomes" id="UP000248856"/>
    </source>
</evidence>
<dbReference type="InterPro" id="IPR037144">
    <property type="entry name" value="Peptidase_M1_pepN_C_sf"/>
</dbReference>
<dbReference type="FunFam" id="2.60.40.1840:FF:000001">
    <property type="entry name" value="Aminopeptidase N"/>
    <property type="match status" value="1"/>
</dbReference>
<comment type="function">
    <text evidence="12">Aminopeptidase N is involved in the degradation of intracellular peptides generated by protein breakdown during normal growth as well as in response to nutrient starvation.</text>
</comment>
<dbReference type="Pfam" id="PF01433">
    <property type="entry name" value="Peptidase_M1"/>
    <property type="match status" value="1"/>
</dbReference>
<comment type="similarity">
    <text evidence="3">Belongs to the peptidase M1 family.</text>
</comment>
<evidence type="ECO:0000256" key="4">
    <source>
        <dbReference type="ARBA" id="ARBA00012564"/>
    </source>
</evidence>
<gene>
    <name evidence="18" type="ORF">AX018_100452</name>
</gene>